<evidence type="ECO:0000313" key="2">
    <source>
        <dbReference type="EMBL" id="QIX01826.1"/>
    </source>
</evidence>
<dbReference type="InterPro" id="IPR036865">
    <property type="entry name" value="CRAL-TRIO_dom_sf"/>
</dbReference>
<dbReference type="OrthoDB" id="43460at2759"/>
<dbReference type="InterPro" id="IPR052432">
    <property type="entry name" value="PITP/CRAL-TRIO"/>
</dbReference>
<evidence type="ECO:0000313" key="3">
    <source>
        <dbReference type="Proteomes" id="UP000503462"/>
    </source>
</evidence>
<dbReference type="Pfam" id="PF00650">
    <property type="entry name" value="CRAL_TRIO"/>
    <property type="match status" value="1"/>
</dbReference>
<dbReference type="Pfam" id="PF03765">
    <property type="entry name" value="CRAL_TRIO_N"/>
    <property type="match status" value="1"/>
</dbReference>
<dbReference type="InterPro" id="IPR011074">
    <property type="entry name" value="CRAL/TRIO_N_dom"/>
</dbReference>
<protein>
    <recommendedName>
        <fullName evidence="1">CRAL-TRIO domain-containing protein</fullName>
    </recommendedName>
</protein>
<evidence type="ECO:0000259" key="1">
    <source>
        <dbReference type="PROSITE" id="PS50191"/>
    </source>
</evidence>
<dbReference type="Proteomes" id="UP000503462">
    <property type="component" value="Chromosome 5"/>
</dbReference>
<dbReference type="PANTHER" id="PTHR46590">
    <property type="entry name" value="PHOSPHATIDYLINOSITOL TRANSFER PROTEIN CSR1-RELATED"/>
    <property type="match status" value="1"/>
</dbReference>
<dbReference type="CDD" id="cd00170">
    <property type="entry name" value="SEC14"/>
    <property type="match status" value="1"/>
</dbReference>
<name>A0A6H0Y4D9_9PEZI</name>
<sequence length="419" mass="46574">MATTNFALDDIVAELNEEQFHKLADLWARLDVLTDGRISDFSPATLSGLGTQTVKSASGANVQVDMSIMGKKPAQKVLEKTNPVALLDALRRNVKHEDPDTLLVRFLRARSWKPDESLVMLLKSLAWRIEQNIEDGMLAGGDTRYAHIAKTSTGPEAQIGKEVVALLSSGESAVHGRDRKGRLLQYIRVKKHNPKAQGKDGFEKATILDAESTRMLLRAPITTISIVFDLTGFGMGNMDMNALKIMAGGLQDNYPECLGTVYVYNAPWIINGIWSMIKAWLDPVVASKVQFVSSLKALSEFIDPAEIPTYMGGESNWEFKWIEPETLQPLDAESAAKRDSLKATREQLLTSHIDTTRVWTEEVLTNQPSATATLAKRRELAQQLRENYWQLDPYVRGRVMLDRAGILLPGGKVNMRPNA</sequence>
<keyword evidence="3" id="KW-1185">Reference proteome</keyword>
<dbReference type="InterPro" id="IPR036273">
    <property type="entry name" value="CRAL/TRIO_N_dom_sf"/>
</dbReference>
<proteinExistence type="predicted"/>
<dbReference type="SUPFAM" id="SSF46938">
    <property type="entry name" value="CRAL/TRIO N-terminal domain"/>
    <property type="match status" value="1"/>
</dbReference>
<dbReference type="PANTHER" id="PTHR46590:SF1">
    <property type="entry name" value="PHOSPHATIDYLINOSITOL TRANSFER PROTEIN CSR1"/>
    <property type="match status" value="1"/>
</dbReference>
<dbReference type="SMART" id="SM00516">
    <property type="entry name" value="SEC14"/>
    <property type="match status" value="1"/>
</dbReference>
<dbReference type="InterPro" id="IPR001251">
    <property type="entry name" value="CRAL-TRIO_dom"/>
</dbReference>
<accession>A0A6H0Y4D9</accession>
<dbReference type="PROSITE" id="PS50191">
    <property type="entry name" value="CRAL_TRIO"/>
    <property type="match status" value="1"/>
</dbReference>
<dbReference type="SMART" id="SM01100">
    <property type="entry name" value="CRAL_TRIO_N"/>
    <property type="match status" value="1"/>
</dbReference>
<dbReference type="SUPFAM" id="SSF52087">
    <property type="entry name" value="CRAL/TRIO domain"/>
    <property type="match status" value="1"/>
</dbReference>
<reference evidence="2 3" key="1">
    <citation type="journal article" date="2016" name="Sci. Rep.">
        <title>Peltaster fructicola genome reveals evolution from an invasive phytopathogen to an ectophytic parasite.</title>
        <authorList>
            <person name="Xu C."/>
            <person name="Chen H."/>
            <person name="Gleason M.L."/>
            <person name="Xu J.R."/>
            <person name="Liu H."/>
            <person name="Zhang R."/>
            <person name="Sun G."/>
        </authorList>
    </citation>
    <scope>NUCLEOTIDE SEQUENCE [LARGE SCALE GENOMIC DNA]</scope>
    <source>
        <strain evidence="2 3">LNHT1506</strain>
    </source>
</reference>
<dbReference type="AlphaFoldDB" id="A0A6H0Y4D9"/>
<dbReference type="EMBL" id="CP051143">
    <property type="protein sequence ID" value="QIX01826.1"/>
    <property type="molecule type" value="Genomic_DNA"/>
</dbReference>
<dbReference type="Gene3D" id="3.40.525.10">
    <property type="entry name" value="CRAL-TRIO lipid binding domain"/>
    <property type="match status" value="1"/>
</dbReference>
<organism evidence="2 3">
    <name type="scientific">Peltaster fructicola</name>
    <dbReference type="NCBI Taxonomy" id="286661"/>
    <lineage>
        <taxon>Eukaryota</taxon>
        <taxon>Fungi</taxon>
        <taxon>Dikarya</taxon>
        <taxon>Ascomycota</taxon>
        <taxon>Pezizomycotina</taxon>
        <taxon>Dothideomycetes</taxon>
        <taxon>Dothideomycetes incertae sedis</taxon>
        <taxon>Peltaster</taxon>
    </lineage>
</organism>
<feature type="domain" description="CRAL-TRIO" evidence="1">
    <location>
        <begin position="162"/>
        <end position="319"/>
    </location>
</feature>
<gene>
    <name evidence="2" type="ORF">AMS68_007343</name>
</gene>